<dbReference type="Proteomes" id="UP000284403">
    <property type="component" value="Unassembled WGS sequence"/>
</dbReference>
<comment type="caution">
    <text evidence="2">The sequence shown here is derived from an EMBL/GenBank/DDBJ whole genome shotgun (WGS) entry which is preliminary data.</text>
</comment>
<dbReference type="RefSeq" id="XP_029225529.1">
    <property type="nucleotide sequence ID" value="XM_029374364.1"/>
</dbReference>
<name>A0A422NMT4_9TRYP</name>
<dbReference type="GeneID" id="40321110"/>
<dbReference type="OrthoDB" id="273740at2759"/>
<keyword evidence="3" id="KW-1185">Reference proteome</keyword>
<feature type="region of interest" description="Disordered" evidence="1">
    <location>
        <begin position="206"/>
        <end position="239"/>
    </location>
</feature>
<evidence type="ECO:0000256" key="1">
    <source>
        <dbReference type="SAM" id="MobiDB-lite"/>
    </source>
</evidence>
<protein>
    <submittedName>
        <fullName evidence="2">Uncharacterized protein</fullName>
    </submittedName>
</protein>
<reference evidence="2 3" key="1">
    <citation type="journal article" date="2018" name="BMC Genomics">
        <title>Genomic comparison of Trypanosoma conorhini and Trypanosoma rangeli to Trypanosoma cruzi strains of high and low virulence.</title>
        <authorList>
            <person name="Bradwell K.R."/>
            <person name="Koparde V.N."/>
            <person name="Matveyev A.V."/>
            <person name="Serrano M.G."/>
            <person name="Alves J.M."/>
            <person name="Parikh H."/>
            <person name="Huang B."/>
            <person name="Lee V."/>
            <person name="Espinosa-Alvarez O."/>
            <person name="Ortiz P.A."/>
            <person name="Costa-Martins A.G."/>
            <person name="Teixeira M.M."/>
            <person name="Buck G.A."/>
        </authorList>
    </citation>
    <scope>NUCLEOTIDE SEQUENCE [LARGE SCALE GENOMIC DNA]</scope>
    <source>
        <strain evidence="2 3">025E</strain>
    </source>
</reference>
<sequence length="1464" mass="157460">MRRCGSLLRPAWRCTAAAYASRGAAARGRRGRRASSGTAGLRDAVGMLIPEACLRRDRMSPEALDRSIENKARGLLALGADAAAEACGPYGAYFDRRDIRFQGRNGDMRQFAEMAARAVAAENWSDTSLRGNAPLRDAVAFVGGRRQKRPLPGAIADAPKAAFTGGSAAMLQRVVRRHGGDLSSLTHAVAAAGGCVPDANAGDCHDGGGEGNRATVAGEEPKLGASSPSSSVVTEGKRRVQRRQRRLERIMSREGAVHPCVYQGGCASQGGAAMCPFALYPATVCVAWLRHGCCEDAVRGGCPWWHGSVAGTGRAEAVGNRLFGDVEDADAGDGELLRESFAWMAALLQMFLDLVVTALEDARFDFSEGLVSAAAVRGVLAASLSASSGARAGHGTAMPLHYDPACDSLSVGEELAVSALMEAEAGAEESFDVLLSRESASSRWGAEVPPGEAGDAEERLHARAERRLRRVLANFRGYVCAAGAHAGAGDRIALCTPLTRWLLQRVADDCQSQRNHANTVEATPQTLFEEASTALLRTHLQRCGVGKDGVTDAPANFHRWPGLSLLQLMSLLARTPASREMTTALGCEESSFLYTALLSLHVTGTPSWAADNVQARYVGCWVFFHSLLSTLALGLVRAGVQQFTLARPALLGVARQLARDVEQHFSVPLLRKSGWSAWTDEQMFAAQQSQAYTAVEYARFHLPAIAHCFLAAVLNTLLLHVAREAARRYQLRLSPVAAVLFSRSRDLDSPQESLRRERCLRSGGGGVVVRRGVQPYALEAVALLSRLHDENNAVLARRQHLMDEFMTRRAEYHERTATELARRRQSHGSHKPRQNGGVPPVDAEDTHVFEKLLPHASVMVSADVLSFLLPVLFRGGGAYKALRLASSAIHASRMLRHAAKQPMPYLVQAEKTIYRRTRQGGTGRKRLIRLRVPVLRRVDAEAEARERGGVGARPVGLYLQLSEGVVAEMAGMGARMGTAGARLVRGVCEDSVRGLLVDYAEGRCLPAPDAADVHEAGSVAAAFGARALKAILSLAGVGGHGSAGGGAGGHAAIHAAGTVILERRIPPTALLLETAAALTPSNDHAAHALYERVCGMDPRALVTDRVLLAQQHHAARRHFGRATAVASAVWLDVVRAGLASLSRPTAVLLRQEAEQQLPASMEFGEEPRERRPAPRTVAELRDSLEHLATADAVVPTAGSWSQGGYATYVTRSLAAHCMDAGALRRMRWAVLAATLLAATSDTLTGRQGVWSRLLLRNTFIVALQATSPQERERDTHATVRVFLLTDVFRPIIATAARADEQGIVWGSAAVRDLPQYLAAQARLAEQLRRQPHAGEFLAGMRRGLQLLPRFRAALGLHDDGDDAARSNAWRLLEPLLQHPELAAAWLQKSLFALPPDLLLWITARVDVSDTAAAFSLAAWSILLHSSRAVDAAVRHTVLQTTSRKLTAEQSKKLQEWQHVAEATS</sequence>
<feature type="compositionally biased region" description="Basic residues" evidence="1">
    <location>
        <begin position="823"/>
        <end position="833"/>
    </location>
</feature>
<dbReference type="EMBL" id="MKKU01000586">
    <property type="protein sequence ID" value="RNF06793.1"/>
    <property type="molecule type" value="Genomic_DNA"/>
</dbReference>
<gene>
    <name evidence="2" type="ORF">Tco025E_07499</name>
</gene>
<proteinExistence type="predicted"/>
<evidence type="ECO:0000313" key="2">
    <source>
        <dbReference type="EMBL" id="RNF06793.1"/>
    </source>
</evidence>
<evidence type="ECO:0000313" key="3">
    <source>
        <dbReference type="Proteomes" id="UP000284403"/>
    </source>
</evidence>
<accession>A0A422NMT4</accession>
<organism evidence="2 3">
    <name type="scientific">Trypanosoma conorhini</name>
    <dbReference type="NCBI Taxonomy" id="83891"/>
    <lineage>
        <taxon>Eukaryota</taxon>
        <taxon>Discoba</taxon>
        <taxon>Euglenozoa</taxon>
        <taxon>Kinetoplastea</taxon>
        <taxon>Metakinetoplastina</taxon>
        <taxon>Trypanosomatida</taxon>
        <taxon>Trypanosomatidae</taxon>
        <taxon>Trypanosoma</taxon>
    </lineage>
</organism>
<feature type="region of interest" description="Disordered" evidence="1">
    <location>
        <begin position="814"/>
        <end position="842"/>
    </location>
</feature>